<evidence type="ECO:0000313" key="3">
    <source>
        <dbReference type="Proteomes" id="UP000226437"/>
    </source>
</evidence>
<dbReference type="Pfam" id="PF01636">
    <property type="entry name" value="APH"/>
    <property type="match status" value="1"/>
</dbReference>
<dbReference type="Gene3D" id="3.30.200.20">
    <property type="entry name" value="Phosphorylase Kinase, domain 1"/>
    <property type="match status" value="1"/>
</dbReference>
<organism evidence="2 3">
    <name type="scientific">Neolewinella marina</name>
    <dbReference type="NCBI Taxonomy" id="438751"/>
    <lineage>
        <taxon>Bacteria</taxon>
        <taxon>Pseudomonadati</taxon>
        <taxon>Bacteroidota</taxon>
        <taxon>Saprospiria</taxon>
        <taxon>Saprospirales</taxon>
        <taxon>Lewinellaceae</taxon>
        <taxon>Neolewinella</taxon>
    </lineage>
</organism>
<dbReference type="InterPro" id="IPR041726">
    <property type="entry name" value="ACAD10_11_N"/>
</dbReference>
<dbReference type="Gene3D" id="3.90.1200.10">
    <property type="match status" value="1"/>
</dbReference>
<evidence type="ECO:0000259" key="1">
    <source>
        <dbReference type="Pfam" id="PF01636"/>
    </source>
</evidence>
<comment type="caution">
    <text evidence="2">The sequence shown here is derived from an EMBL/GenBank/DDBJ whole genome shotgun (WGS) entry which is preliminary data.</text>
</comment>
<dbReference type="AlphaFoldDB" id="A0A2G0CJK3"/>
<name>A0A2G0CJK3_9BACT</name>
<keyword evidence="3" id="KW-1185">Reference proteome</keyword>
<dbReference type="InterPro" id="IPR002575">
    <property type="entry name" value="Aminoglycoside_PTrfase"/>
</dbReference>
<dbReference type="PANTHER" id="PTHR47829">
    <property type="entry name" value="HYDROLASE, PUTATIVE (AFU_ORTHOLOGUE AFUA_1G12880)-RELATED"/>
    <property type="match status" value="1"/>
</dbReference>
<dbReference type="InterPro" id="IPR011009">
    <property type="entry name" value="Kinase-like_dom_sf"/>
</dbReference>
<dbReference type="Proteomes" id="UP000226437">
    <property type="component" value="Unassembled WGS sequence"/>
</dbReference>
<sequence>MTTRPGEELPTDRLLPYLREQLPGLDEPLQVTQFLGGHANLTYELKFGDRELVLRRPPFGTIAPGAHDMRREYHVLSRLHPHFAPAPRALLLCTDHDILGADFVVMERRHGTVIRYRLPEEFAGLPTVEERLTVALIRVTADLHRVDAGRAKLTDLGQPEGFAERQLRGWTKRWQLAKTEENPAMETLSRALPRAIPTPQAVSIVHGDLKFDNCQFQPGEPDRVTSVFDWDMATLGDPLIDLAGTLSFWPDPALDPAEMPLPLLEGDWPTKDFLKQQYASFTGFDLERMPWYEAFACFKTAVIAQQLYHRYLQGSTRDARMEKFGLAAKAFARLGVAKLGQAG</sequence>
<protein>
    <submittedName>
        <fullName evidence="2">Phosphotransferase family protein</fullName>
    </submittedName>
</protein>
<dbReference type="GO" id="GO:0016740">
    <property type="term" value="F:transferase activity"/>
    <property type="evidence" value="ECO:0007669"/>
    <property type="project" value="UniProtKB-KW"/>
</dbReference>
<dbReference type="EMBL" id="PDLO01000001">
    <property type="protein sequence ID" value="PHL00160.1"/>
    <property type="molecule type" value="Genomic_DNA"/>
</dbReference>
<dbReference type="OrthoDB" id="3806873at2"/>
<dbReference type="PANTHER" id="PTHR47829:SF1">
    <property type="entry name" value="HAD FAMILY PHOSPHATASE"/>
    <property type="match status" value="1"/>
</dbReference>
<dbReference type="RefSeq" id="WP_099105139.1">
    <property type="nucleotide sequence ID" value="NZ_JAATJF010000001.1"/>
</dbReference>
<keyword evidence="2" id="KW-0808">Transferase</keyword>
<accession>A0A2G0CJK3</accession>
<dbReference type="CDD" id="cd05154">
    <property type="entry name" value="ACAD10_11_N-like"/>
    <property type="match status" value="1"/>
</dbReference>
<dbReference type="InterPro" id="IPR052898">
    <property type="entry name" value="ACAD10-like"/>
</dbReference>
<evidence type="ECO:0000313" key="2">
    <source>
        <dbReference type="EMBL" id="PHL00160.1"/>
    </source>
</evidence>
<gene>
    <name evidence="2" type="ORF">CGL56_03725</name>
</gene>
<feature type="domain" description="Aminoglycoside phosphotransferase" evidence="1">
    <location>
        <begin position="31"/>
        <end position="254"/>
    </location>
</feature>
<proteinExistence type="predicted"/>
<reference evidence="2 3" key="1">
    <citation type="submission" date="2017-10" db="EMBL/GenBank/DDBJ databases">
        <title>The draft genome sequence of Lewinella marina KCTC 32374.</title>
        <authorList>
            <person name="Wang K."/>
        </authorList>
    </citation>
    <scope>NUCLEOTIDE SEQUENCE [LARGE SCALE GENOMIC DNA]</scope>
    <source>
        <strain evidence="2 3">MKG-38</strain>
    </source>
</reference>
<dbReference type="SUPFAM" id="SSF56112">
    <property type="entry name" value="Protein kinase-like (PK-like)"/>
    <property type="match status" value="1"/>
</dbReference>